<dbReference type="PANTHER" id="PTHR10492">
    <property type="match status" value="1"/>
</dbReference>
<feature type="region of interest" description="Disordered" evidence="2">
    <location>
        <begin position="35"/>
        <end position="59"/>
    </location>
</feature>
<keyword evidence="1" id="KW-0234">DNA repair</keyword>
<dbReference type="GO" id="GO:0006310">
    <property type="term" value="P:DNA recombination"/>
    <property type="evidence" value="ECO:0007669"/>
    <property type="project" value="UniProtKB-KW"/>
</dbReference>
<feature type="domain" description="DNA helicase Pif1-like DEAD-box helicase" evidence="3">
    <location>
        <begin position="357"/>
        <end position="527"/>
    </location>
</feature>
<keyword evidence="1" id="KW-0347">Helicase</keyword>
<dbReference type="EC" id="5.6.2.3" evidence="1"/>
<sequence>MEAQRLLFQRNNQSQLRAELYQGVWDIAASDEEDSSHVNAQTSEQVSCSNTTSTTTTTTSICPRSTLQSIGRRVILSPSFVGSDRYMTAQYQDSMAIVRAFGKPDLFITITCNPKWPEIIENLLPGQHTHDRPDLTARVFHLKLKAILDDLHKGALGVEVAKVYMIEFQQCGLPHAHLLLILGDDDKPQTPDDYNKFVSAEIPDPANTRLYHTVTRFMMHGPCGTRNRKSPCMKDGVCTKHYPKSFSEHTHVTENGYPGYRRRNDGRTVTVKGVALDNRHVVPYNPWLCHKFDCHINVEISAFISGVKYLYKNVYKGNDRAAISLGSTADEITNYLDARYISAAESCWRIMRFEIQAKSHTVGKIALATATSGIASLLLTGGKTVHSTFKLPLDLDDRSNCAIPKQSKLAELIRESTLIVWDEASMASRYALEAVDRTLQDLIGVRRPFGGKVVLLSGDFRQILPTVPNGTAAQIINQCIKRSPLWQLFTQLRLRINMRVCTATDRSHASDLQEFADFLLKIGEGRHDIFPGLDPCFAKVPVGLVLPRTNQLQSSMRLLIDKVYPKLKRFYRDAIFFTDRAILSPFNDDVTTINNVVLDSIPEPVMEYRSYDTLVNSEEQENMQLSSEFLNSLNISGIPLHRLCVKRYAPVLLLRNLNTDIGLCNGTRLQIVDMKRNCIHARILTGKRQGDDVLLPRIYCDSNDKDLPFQIRRKQFPVQLCFAMTINKSQGQSLNHLGIYLPKHVFAHGQLYVGLSRVTSKRNMTILIGKPEREDNQGVSIKNIVYKEVVEN</sequence>
<dbReference type="Pfam" id="PF21530">
    <property type="entry name" value="Pif1_2B_dom"/>
    <property type="match status" value="1"/>
</dbReference>
<feature type="domain" description="Helitron helicase-like" evidence="4">
    <location>
        <begin position="2"/>
        <end position="180"/>
    </location>
</feature>
<dbReference type="GO" id="GO:0016887">
    <property type="term" value="F:ATP hydrolysis activity"/>
    <property type="evidence" value="ECO:0007669"/>
    <property type="project" value="RHEA"/>
</dbReference>
<evidence type="ECO:0000313" key="7">
    <source>
        <dbReference type="Proteomes" id="UP000075885"/>
    </source>
</evidence>
<dbReference type="Gene3D" id="3.40.50.300">
    <property type="entry name" value="P-loop containing nucleotide triphosphate hydrolases"/>
    <property type="match status" value="1"/>
</dbReference>
<evidence type="ECO:0000256" key="1">
    <source>
        <dbReference type="RuleBase" id="RU363044"/>
    </source>
</evidence>
<dbReference type="InterPro" id="IPR027417">
    <property type="entry name" value="P-loop_NTPase"/>
</dbReference>
<keyword evidence="1" id="KW-0233">DNA recombination</keyword>
<organism evidence="6 7">
    <name type="scientific">Anopheles epiroticus</name>
    <dbReference type="NCBI Taxonomy" id="199890"/>
    <lineage>
        <taxon>Eukaryota</taxon>
        <taxon>Metazoa</taxon>
        <taxon>Ecdysozoa</taxon>
        <taxon>Arthropoda</taxon>
        <taxon>Hexapoda</taxon>
        <taxon>Insecta</taxon>
        <taxon>Pterygota</taxon>
        <taxon>Neoptera</taxon>
        <taxon>Endopterygota</taxon>
        <taxon>Diptera</taxon>
        <taxon>Nematocera</taxon>
        <taxon>Culicoidea</taxon>
        <taxon>Culicidae</taxon>
        <taxon>Anophelinae</taxon>
        <taxon>Anopheles</taxon>
    </lineage>
</organism>
<dbReference type="Pfam" id="PF05970">
    <property type="entry name" value="PIF1"/>
    <property type="match status" value="1"/>
</dbReference>
<keyword evidence="1" id="KW-0227">DNA damage</keyword>
<evidence type="ECO:0000256" key="2">
    <source>
        <dbReference type="SAM" id="MobiDB-lite"/>
    </source>
</evidence>
<dbReference type="GO" id="GO:0005524">
    <property type="term" value="F:ATP binding"/>
    <property type="evidence" value="ECO:0007669"/>
    <property type="project" value="UniProtKB-KW"/>
</dbReference>
<dbReference type="CDD" id="cd18809">
    <property type="entry name" value="SF1_C_RecD"/>
    <property type="match status" value="1"/>
</dbReference>
<evidence type="ECO:0000259" key="5">
    <source>
        <dbReference type="Pfam" id="PF21530"/>
    </source>
</evidence>
<keyword evidence="1" id="KW-0067">ATP-binding</keyword>
<dbReference type="Proteomes" id="UP000075885">
    <property type="component" value="Unassembled WGS sequence"/>
</dbReference>
<protein>
    <recommendedName>
        <fullName evidence="1">ATP-dependent DNA helicase</fullName>
        <ecNumber evidence="1">5.6.2.3</ecNumber>
    </recommendedName>
</protein>
<comment type="cofactor">
    <cofactor evidence="1">
        <name>Mg(2+)</name>
        <dbReference type="ChEBI" id="CHEBI:18420"/>
    </cofactor>
</comment>
<keyword evidence="1" id="KW-0378">Hydrolase</keyword>
<reference evidence="7" key="1">
    <citation type="submission" date="2013-03" db="EMBL/GenBank/DDBJ databases">
        <title>The Genome Sequence of Anopheles epiroticus epiroticus2.</title>
        <authorList>
            <consortium name="The Broad Institute Genomics Platform"/>
            <person name="Neafsey D.E."/>
            <person name="Howell P."/>
            <person name="Walker B."/>
            <person name="Young S.K."/>
            <person name="Zeng Q."/>
            <person name="Gargeya S."/>
            <person name="Fitzgerald M."/>
            <person name="Haas B."/>
            <person name="Abouelleil A."/>
            <person name="Allen A.W."/>
            <person name="Alvarado L."/>
            <person name="Arachchi H.M."/>
            <person name="Berlin A.M."/>
            <person name="Chapman S.B."/>
            <person name="Gainer-Dewar J."/>
            <person name="Goldberg J."/>
            <person name="Griggs A."/>
            <person name="Gujja S."/>
            <person name="Hansen M."/>
            <person name="Howarth C."/>
            <person name="Imamovic A."/>
            <person name="Ireland A."/>
            <person name="Larimer J."/>
            <person name="McCowan C."/>
            <person name="Murphy C."/>
            <person name="Pearson M."/>
            <person name="Poon T.W."/>
            <person name="Priest M."/>
            <person name="Roberts A."/>
            <person name="Saif S."/>
            <person name="Shea T."/>
            <person name="Sisk P."/>
            <person name="Sykes S."/>
            <person name="Wortman J."/>
            <person name="Nusbaum C."/>
            <person name="Birren B."/>
        </authorList>
    </citation>
    <scope>NUCLEOTIDE SEQUENCE [LARGE SCALE GENOMIC DNA]</scope>
    <source>
        <strain evidence="7">Epiroticus2</strain>
    </source>
</reference>
<evidence type="ECO:0000313" key="6">
    <source>
        <dbReference type="EnsemblMetazoa" id="AEPI005635-PA"/>
    </source>
</evidence>
<dbReference type="SUPFAM" id="SSF52540">
    <property type="entry name" value="P-loop containing nucleoside triphosphate hydrolases"/>
    <property type="match status" value="2"/>
</dbReference>
<name>A0A182PFC9_9DIPT</name>
<comment type="catalytic activity">
    <reaction evidence="1">
        <text>ATP + H2O = ADP + phosphate + H(+)</text>
        <dbReference type="Rhea" id="RHEA:13065"/>
        <dbReference type="ChEBI" id="CHEBI:15377"/>
        <dbReference type="ChEBI" id="CHEBI:15378"/>
        <dbReference type="ChEBI" id="CHEBI:30616"/>
        <dbReference type="ChEBI" id="CHEBI:43474"/>
        <dbReference type="ChEBI" id="CHEBI:456216"/>
        <dbReference type="EC" id="5.6.2.3"/>
    </reaction>
</comment>
<dbReference type="GO" id="GO:0006281">
    <property type="term" value="P:DNA repair"/>
    <property type="evidence" value="ECO:0007669"/>
    <property type="project" value="UniProtKB-KW"/>
</dbReference>
<evidence type="ECO:0000259" key="3">
    <source>
        <dbReference type="Pfam" id="PF05970"/>
    </source>
</evidence>
<dbReference type="GO" id="GO:0043139">
    <property type="term" value="F:5'-3' DNA helicase activity"/>
    <property type="evidence" value="ECO:0007669"/>
    <property type="project" value="UniProtKB-EC"/>
</dbReference>
<comment type="similarity">
    <text evidence="1">Belongs to the helicase family.</text>
</comment>
<dbReference type="STRING" id="199890.A0A182PFC9"/>
<dbReference type="AlphaFoldDB" id="A0A182PFC9"/>
<dbReference type="InterPro" id="IPR025476">
    <property type="entry name" value="Helitron_helicase-like"/>
</dbReference>
<dbReference type="InterPro" id="IPR010285">
    <property type="entry name" value="DNA_helicase_pif1-like_DEAD"/>
</dbReference>
<dbReference type="Pfam" id="PF14214">
    <property type="entry name" value="Helitron_like_N"/>
    <property type="match status" value="1"/>
</dbReference>
<accession>A0A182PFC9</accession>
<proteinExistence type="inferred from homology"/>
<evidence type="ECO:0000259" key="4">
    <source>
        <dbReference type="Pfam" id="PF14214"/>
    </source>
</evidence>
<dbReference type="GO" id="GO:0000723">
    <property type="term" value="P:telomere maintenance"/>
    <property type="evidence" value="ECO:0007669"/>
    <property type="project" value="InterPro"/>
</dbReference>
<dbReference type="InterPro" id="IPR049163">
    <property type="entry name" value="Pif1-like_2B_dom"/>
</dbReference>
<dbReference type="VEuPathDB" id="VectorBase:AEPI005635"/>
<reference evidence="6" key="2">
    <citation type="submission" date="2020-05" db="UniProtKB">
        <authorList>
            <consortium name="EnsemblMetazoa"/>
        </authorList>
    </citation>
    <scope>IDENTIFICATION</scope>
    <source>
        <strain evidence="6">Epiroticus2</strain>
    </source>
</reference>
<keyword evidence="7" id="KW-1185">Reference proteome</keyword>
<dbReference type="PANTHER" id="PTHR10492:SF57">
    <property type="entry name" value="ATP-DEPENDENT DNA HELICASE"/>
    <property type="match status" value="1"/>
</dbReference>
<keyword evidence="1" id="KW-0547">Nucleotide-binding</keyword>
<feature type="domain" description="DNA helicase Pif1-like 2B" evidence="5">
    <location>
        <begin position="628"/>
        <end position="673"/>
    </location>
</feature>
<feature type="compositionally biased region" description="Polar residues" evidence="2">
    <location>
        <begin position="37"/>
        <end position="50"/>
    </location>
</feature>
<dbReference type="EnsemblMetazoa" id="AEPI005635-RA">
    <property type="protein sequence ID" value="AEPI005635-PA"/>
    <property type="gene ID" value="AEPI005635"/>
</dbReference>